<dbReference type="Proteomes" id="UP000184339">
    <property type="component" value="Unassembled WGS sequence"/>
</dbReference>
<dbReference type="Pfam" id="PF06804">
    <property type="entry name" value="Lipoprotein_18"/>
    <property type="match status" value="1"/>
</dbReference>
<accession>A0A1M7ISV5</accession>
<evidence type="ECO:0000313" key="2">
    <source>
        <dbReference type="Proteomes" id="UP000184339"/>
    </source>
</evidence>
<dbReference type="Gene3D" id="3.30.310.170">
    <property type="entry name" value="Outer membrane protein assembly factor BamC"/>
    <property type="match status" value="1"/>
</dbReference>
<dbReference type="STRING" id="551987.SAMN05192549_101585"/>
<dbReference type="InterPro" id="IPR042268">
    <property type="entry name" value="BamC_C"/>
</dbReference>
<protein>
    <submittedName>
        <fullName evidence="1">Beta-barrel assembly machine subunit BamC</fullName>
    </submittedName>
</protein>
<reference evidence="2" key="1">
    <citation type="submission" date="2016-11" db="EMBL/GenBank/DDBJ databases">
        <authorList>
            <person name="Varghese N."/>
            <person name="Submissions S."/>
        </authorList>
    </citation>
    <scope>NUCLEOTIDE SEQUENCE [LARGE SCALE GENOMIC DNA]</scope>
    <source>
        <strain evidence="2">Sac-22</strain>
    </source>
</reference>
<keyword evidence="2" id="KW-1185">Reference proteome</keyword>
<sequence length="410" mass="44831">MLHLSFLNSNDMTIRKTAFISSQRALVVGAMVASVTSLTGCGMISSVVGNDKVDYKSAKKASTLDVPPDLTQLQKDNRYSLPDSSNGVATASSYNASKAAQSGALNPTAVIVPGQPAAGTVVPQALNDIKVERDGNQRWLIIKQTPEQLWPQLKQFWEDSGFTLSQELPSAGIMETEWNENRAKIPQDFIRNTLGKVFDSMYSSGERDKFRTRIERRADGSSEIYISHRGVQEIATGSDKETTKWMPRPNDPGLEAEFLARLLNKLGNGGEQLAQAKTAVDGAIVQPQHASLTGAGADRAVQVDEGFDRAWRRVGLALDRAGFTVEDRDRTQGIYFVRYINDAAESKGFFSKLFSWGSSDEADKEAQRYRISVKAAEGNTSVVKVLSNAGQPESSPVGEKIITLLHEQLK</sequence>
<gene>
    <name evidence="1" type="ORF">SAMN05192549_101585</name>
</gene>
<dbReference type="AlphaFoldDB" id="A0A1M7ISV5"/>
<dbReference type="EMBL" id="FRCX01000001">
    <property type="protein sequence ID" value="SHM43703.1"/>
    <property type="molecule type" value="Genomic_DNA"/>
</dbReference>
<evidence type="ECO:0000313" key="1">
    <source>
        <dbReference type="EMBL" id="SHM43703.1"/>
    </source>
</evidence>
<organism evidence="1 2">
    <name type="scientific">Duganella sacchari</name>
    <dbReference type="NCBI Taxonomy" id="551987"/>
    <lineage>
        <taxon>Bacteria</taxon>
        <taxon>Pseudomonadati</taxon>
        <taxon>Pseudomonadota</taxon>
        <taxon>Betaproteobacteria</taxon>
        <taxon>Burkholderiales</taxon>
        <taxon>Oxalobacteraceae</taxon>
        <taxon>Telluria group</taxon>
        <taxon>Duganella</taxon>
    </lineage>
</organism>
<proteinExistence type="predicted"/>
<name>A0A1M7ISV5_9BURK</name>
<dbReference type="InterPro" id="IPR010653">
    <property type="entry name" value="NlpB/DapX"/>
</dbReference>